<dbReference type="Gene3D" id="1.20.120.530">
    <property type="entry name" value="GntR ligand-binding domain-like"/>
    <property type="match status" value="1"/>
</dbReference>
<dbReference type="SUPFAM" id="SSF48008">
    <property type="entry name" value="GntR ligand-binding domain-like"/>
    <property type="match status" value="1"/>
</dbReference>
<sequence length="233" mass="25752">MSEPLAGAEEDRKETLASSTYERLRHEILTAALPPGAKLHIRALCDRLEIGLSPVREALSRLSTEGLVTQIDHRGFFVAPLTEADLADVTKARCWIGEVGLRHSIAEGDAAWEESVLLAFHRLSRTPRHDPARGPAGPADRNPAWEAAHRHFHARLTAASGSQWLQQACEQLFDRAERYRHLARLAGVTRSSSEEEHKAIMEATIGRRADEAVALLNAHFTRTADLVRKVLAG</sequence>
<dbReference type="InterPro" id="IPR036388">
    <property type="entry name" value="WH-like_DNA-bd_sf"/>
</dbReference>
<keyword evidence="2" id="KW-0238">DNA-binding</keyword>
<reference evidence="5 6" key="1">
    <citation type="submission" date="2022-06" db="EMBL/GenBank/DDBJ databases">
        <title>Roseomonas CN29.</title>
        <authorList>
            <person name="Cheng Y."/>
            <person name="He X."/>
        </authorList>
    </citation>
    <scope>NUCLEOTIDE SEQUENCE [LARGE SCALE GENOMIC DNA]</scope>
    <source>
        <strain evidence="5 6">CN29</strain>
    </source>
</reference>
<dbReference type="Pfam" id="PF00392">
    <property type="entry name" value="GntR"/>
    <property type="match status" value="1"/>
</dbReference>
<dbReference type="Proteomes" id="UP001524642">
    <property type="component" value="Unassembled WGS sequence"/>
</dbReference>
<dbReference type="PANTHER" id="PTHR43537">
    <property type="entry name" value="TRANSCRIPTIONAL REGULATOR, GNTR FAMILY"/>
    <property type="match status" value="1"/>
</dbReference>
<protein>
    <submittedName>
        <fullName evidence="5">FCD domain-containing protein</fullName>
    </submittedName>
</protein>
<dbReference type="InterPro" id="IPR008920">
    <property type="entry name" value="TF_FadR/GntR_C"/>
</dbReference>
<dbReference type="PANTHER" id="PTHR43537:SF20">
    <property type="entry name" value="HTH-TYPE TRANSCRIPTIONAL REPRESSOR GLAR"/>
    <property type="match status" value="1"/>
</dbReference>
<accession>A0ABT1XEX2</accession>
<keyword evidence="3" id="KW-0804">Transcription</keyword>
<evidence type="ECO:0000259" key="4">
    <source>
        <dbReference type="PROSITE" id="PS50949"/>
    </source>
</evidence>
<dbReference type="SMART" id="SM00895">
    <property type="entry name" value="FCD"/>
    <property type="match status" value="1"/>
</dbReference>
<evidence type="ECO:0000256" key="1">
    <source>
        <dbReference type="ARBA" id="ARBA00023015"/>
    </source>
</evidence>
<keyword evidence="6" id="KW-1185">Reference proteome</keyword>
<organism evidence="5 6">
    <name type="scientific">Roseomonas populi</name>
    <dbReference type="NCBI Taxonomy" id="3121582"/>
    <lineage>
        <taxon>Bacteria</taxon>
        <taxon>Pseudomonadati</taxon>
        <taxon>Pseudomonadota</taxon>
        <taxon>Alphaproteobacteria</taxon>
        <taxon>Acetobacterales</taxon>
        <taxon>Roseomonadaceae</taxon>
        <taxon>Roseomonas</taxon>
    </lineage>
</organism>
<evidence type="ECO:0000313" key="6">
    <source>
        <dbReference type="Proteomes" id="UP001524642"/>
    </source>
</evidence>
<keyword evidence="1" id="KW-0805">Transcription regulation</keyword>
<evidence type="ECO:0000313" key="5">
    <source>
        <dbReference type="EMBL" id="MCR0985697.1"/>
    </source>
</evidence>
<evidence type="ECO:0000256" key="2">
    <source>
        <dbReference type="ARBA" id="ARBA00023125"/>
    </source>
</evidence>
<dbReference type="CDD" id="cd07377">
    <property type="entry name" value="WHTH_GntR"/>
    <property type="match status" value="1"/>
</dbReference>
<dbReference type="InterPro" id="IPR000524">
    <property type="entry name" value="Tscrpt_reg_HTH_GntR"/>
</dbReference>
<dbReference type="PROSITE" id="PS50949">
    <property type="entry name" value="HTH_GNTR"/>
    <property type="match status" value="1"/>
</dbReference>
<feature type="domain" description="HTH gntR-type" evidence="4">
    <location>
        <begin position="14"/>
        <end position="81"/>
    </location>
</feature>
<gene>
    <name evidence="5" type="ORF">NRP21_26955</name>
</gene>
<dbReference type="InterPro" id="IPR036390">
    <property type="entry name" value="WH_DNA-bd_sf"/>
</dbReference>
<comment type="caution">
    <text evidence="5">The sequence shown here is derived from an EMBL/GenBank/DDBJ whole genome shotgun (WGS) entry which is preliminary data.</text>
</comment>
<dbReference type="InterPro" id="IPR011711">
    <property type="entry name" value="GntR_C"/>
</dbReference>
<dbReference type="SUPFAM" id="SSF46785">
    <property type="entry name" value="Winged helix' DNA-binding domain"/>
    <property type="match status" value="1"/>
</dbReference>
<name>A0ABT1XEX2_9PROT</name>
<evidence type="ECO:0000256" key="3">
    <source>
        <dbReference type="ARBA" id="ARBA00023163"/>
    </source>
</evidence>
<dbReference type="Pfam" id="PF07729">
    <property type="entry name" value="FCD"/>
    <property type="match status" value="1"/>
</dbReference>
<dbReference type="SMART" id="SM00345">
    <property type="entry name" value="HTH_GNTR"/>
    <property type="match status" value="1"/>
</dbReference>
<dbReference type="RefSeq" id="WP_257719344.1">
    <property type="nucleotide sequence ID" value="NZ_JANJOU010000039.1"/>
</dbReference>
<dbReference type="EMBL" id="JANJOU010000039">
    <property type="protein sequence ID" value="MCR0985697.1"/>
    <property type="molecule type" value="Genomic_DNA"/>
</dbReference>
<dbReference type="Gene3D" id="1.10.10.10">
    <property type="entry name" value="Winged helix-like DNA-binding domain superfamily/Winged helix DNA-binding domain"/>
    <property type="match status" value="1"/>
</dbReference>
<proteinExistence type="predicted"/>